<comment type="caution">
    <text evidence="3">The sequence shown here is derived from an EMBL/GenBank/DDBJ whole genome shotgun (WGS) entry which is preliminary data.</text>
</comment>
<proteinExistence type="predicted"/>
<feature type="region of interest" description="Disordered" evidence="2">
    <location>
        <begin position="147"/>
        <end position="199"/>
    </location>
</feature>
<evidence type="ECO:0000256" key="1">
    <source>
        <dbReference type="SAM" id="Coils"/>
    </source>
</evidence>
<dbReference type="InterPro" id="IPR021833">
    <property type="entry name" value="DUF3425"/>
</dbReference>
<dbReference type="CDD" id="cd14688">
    <property type="entry name" value="bZIP_YAP"/>
    <property type="match status" value="1"/>
</dbReference>
<dbReference type="PANTHER" id="PTHR37012:SF7">
    <property type="entry name" value="B-ZIP TRANSCRIPTION FACTOR (EUROFUNG)-RELATED"/>
    <property type="match status" value="1"/>
</dbReference>
<dbReference type="OrthoDB" id="4161589at2759"/>
<feature type="region of interest" description="Disordered" evidence="2">
    <location>
        <begin position="359"/>
        <end position="378"/>
    </location>
</feature>
<evidence type="ECO:0000256" key="2">
    <source>
        <dbReference type="SAM" id="MobiDB-lite"/>
    </source>
</evidence>
<evidence type="ECO:0008006" key="5">
    <source>
        <dbReference type="Google" id="ProtNLM"/>
    </source>
</evidence>
<feature type="coiled-coil region" evidence="1">
    <location>
        <begin position="40"/>
        <end position="76"/>
    </location>
</feature>
<feature type="compositionally biased region" description="Low complexity" evidence="2">
    <location>
        <begin position="266"/>
        <end position="278"/>
    </location>
</feature>
<dbReference type="AlphaFoldDB" id="A0A167Y2T4"/>
<reference evidence="3 4" key="1">
    <citation type="journal article" date="2016" name="Genome Biol. Evol.">
        <title>Divergent and convergent evolution of fungal pathogenicity.</title>
        <authorList>
            <person name="Shang Y."/>
            <person name="Xiao G."/>
            <person name="Zheng P."/>
            <person name="Cen K."/>
            <person name="Zhan S."/>
            <person name="Wang C."/>
        </authorList>
    </citation>
    <scope>NUCLEOTIDE SEQUENCE [LARGE SCALE GENOMIC DNA]</scope>
    <source>
        <strain evidence="3 4">RCEF 264</strain>
    </source>
</reference>
<dbReference type="Proteomes" id="UP000076874">
    <property type="component" value="Unassembled WGS sequence"/>
</dbReference>
<feature type="compositionally biased region" description="Basic and acidic residues" evidence="2">
    <location>
        <begin position="1"/>
        <end position="15"/>
    </location>
</feature>
<sequence>MDPDTIHVRPVKTDGRTSASTSSRAAANLSIERLYRKRAIDRENQRVLRQKNKARLAELEREVKTLTAKLAEVQAERTAKGQAAVATLDAVVASLRTLKASLDEDGVGVANDDGGSLTRSPLAVKSKNVSPSLSSLPQLPAAFAASTVSSSSPSGTSPASSHADCGGAIRTAVGPPPHPPLDHSPSRGSPETPIAGQLPFGRSLSHEETTQNGLDGTQLWALGASVSIPVDGCFSATTGDYSLNLDLLTRNSSILPLDPHYKHNGSSSRSSSSSSSSSKRNYHKNGPIDRNDVPPSLAAVGNDALRDSPPNETDTVYATRLAEANRLRDASPIWSITPSHSPPTAEMDEFLPELLHTRRTGPNARRASGRASVDSSDEAAQAHYLSVRSLLNPVQHDTRMPDAPGDTSVAQHVVSTLKAYDTLPEKLAWLITPTKEHYDSLPEFFWPVGAQLVIPHPFWIDTVGWPRARERLIRYLDFSQYRRFNNLLAQSLRIGWPPQNHDRETGHAHDPEAPRRLGGMLEGTPATGFVLAPAFVQHVRNPSHWTVGPELVAAYPFLDGAVNVRGRPPVSI</sequence>
<dbReference type="Pfam" id="PF11905">
    <property type="entry name" value="DUF3425"/>
    <property type="match status" value="1"/>
</dbReference>
<evidence type="ECO:0000313" key="3">
    <source>
        <dbReference type="EMBL" id="OAA65763.1"/>
    </source>
</evidence>
<feature type="region of interest" description="Disordered" evidence="2">
    <location>
        <begin position="258"/>
        <end position="313"/>
    </location>
</feature>
<accession>A0A167Y2T4</accession>
<keyword evidence="4" id="KW-1185">Reference proteome</keyword>
<dbReference type="PANTHER" id="PTHR37012">
    <property type="entry name" value="B-ZIP TRANSCRIPTION FACTOR (EUROFUNG)-RELATED"/>
    <property type="match status" value="1"/>
</dbReference>
<dbReference type="STRING" id="1081102.A0A167Y2T4"/>
<protein>
    <recommendedName>
        <fullName evidence="5">BZIP transcription factor</fullName>
    </recommendedName>
</protein>
<feature type="compositionally biased region" description="Low complexity" evidence="2">
    <location>
        <begin position="147"/>
        <end position="163"/>
    </location>
</feature>
<organism evidence="3 4">
    <name type="scientific">Niveomyces insectorum RCEF 264</name>
    <dbReference type="NCBI Taxonomy" id="1081102"/>
    <lineage>
        <taxon>Eukaryota</taxon>
        <taxon>Fungi</taxon>
        <taxon>Dikarya</taxon>
        <taxon>Ascomycota</taxon>
        <taxon>Pezizomycotina</taxon>
        <taxon>Sordariomycetes</taxon>
        <taxon>Hypocreomycetidae</taxon>
        <taxon>Hypocreales</taxon>
        <taxon>Cordycipitaceae</taxon>
        <taxon>Niveomyces</taxon>
    </lineage>
</organism>
<keyword evidence="1" id="KW-0175">Coiled coil</keyword>
<dbReference type="EMBL" id="AZHD01000003">
    <property type="protein sequence ID" value="OAA65763.1"/>
    <property type="molecule type" value="Genomic_DNA"/>
</dbReference>
<name>A0A167Y2T4_9HYPO</name>
<evidence type="ECO:0000313" key="4">
    <source>
        <dbReference type="Proteomes" id="UP000076874"/>
    </source>
</evidence>
<feature type="region of interest" description="Disordered" evidence="2">
    <location>
        <begin position="1"/>
        <end position="23"/>
    </location>
</feature>
<gene>
    <name evidence="3" type="ORF">SPI_02550</name>
</gene>